<gene>
    <name evidence="3" type="ORF">ACFPCZ_01385</name>
</gene>
<feature type="region of interest" description="Disordered" evidence="1">
    <location>
        <begin position="112"/>
        <end position="196"/>
    </location>
</feature>
<keyword evidence="2" id="KW-1133">Transmembrane helix</keyword>
<sequence length="196" mass="20339">MGDDIRRDEQWEAAVHLLEPILWNAPFVVIPLLGFIAVALATRGRRMLPAFGLALILIDGIGDMVLGVMTYQAAIIPIDVWPSLVRHALNLLLAAGFLLLLIGLVRRVGTASAPPPDPAWSAPPPAAAHGPVPPGHGGEHPGPGRHAYADPSGPQAPADPSGHGPGGEPGPQGPLPWEHGPSSHQRPPGPPPQTNG</sequence>
<dbReference type="Proteomes" id="UP001595858">
    <property type="component" value="Unassembled WGS sequence"/>
</dbReference>
<evidence type="ECO:0000256" key="2">
    <source>
        <dbReference type="SAM" id="Phobius"/>
    </source>
</evidence>
<protein>
    <submittedName>
        <fullName evidence="3">Uncharacterized protein</fullName>
    </submittedName>
</protein>
<organism evidence="3 4">
    <name type="scientific">Streptomonospora arabica</name>
    <dbReference type="NCBI Taxonomy" id="412417"/>
    <lineage>
        <taxon>Bacteria</taxon>
        <taxon>Bacillati</taxon>
        <taxon>Actinomycetota</taxon>
        <taxon>Actinomycetes</taxon>
        <taxon>Streptosporangiales</taxon>
        <taxon>Nocardiopsidaceae</taxon>
        <taxon>Streptomonospora</taxon>
    </lineage>
</organism>
<keyword evidence="2" id="KW-0472">Membrane</keyword>
<feature type="compositionally biased region" description="Pro residues" evidence="1">
    <location>
        <begin position="187"/>
        <end position="196"/>
    </location>
</feature>
<reference evidence="4" key="1">
    <citation type="journal article" date="2019" name="Int. J. Syst. Evol. Microbiol.">
        <title>The Global Catalogue of Microorganisms (GCM) 10K type strain sequencing project: providing services to taxonomists for standard genome sequencing and annotation.</title>
        <authorList>
            <consortium name="The Broad Institute Genomics Platform"/>
            <consortium name="The Broad Institute Genome Sequencing Center for Infectious Disease"/>
            <person name="Wu L."/>
            <person name="Ma J."/>
        </authorList>
    </citation>
    <scope>NUCLEOTIDE SEQUENCE [LARGE SCALE GENOMIC DNA]</scope>
    <source>
        <strain evidence="4">CGMCC 4.7304</strain>
    </source>
</reference>
<accession>A0ABV9SDE5</accession>
<feature type="compositionally biased region" description="Pro residues" evidence="1">
    <location>
        <begin position="113"/>
        <end position="134"/>
    </location>
</feature>
<dbReference type="RefSeq" id="WP_344142787.1">
    <property type="nucleotide sequence ID" value="NZ_BAAAQI010000005.1"/>
</dbReference>
<evidence type="ECO:0000256" key="1">
    <source>
        <dbReference type="SAM" id="MobiDB-lite"/>
    </source>
</evidence>
<keyword evidence="4" id="KW-1185">Reference proteome</keyword>
<evidence type="ECO:0000313" key="4">
    <source>
        <dbReference type="Proteomes" id="UP001595858"/>
    </source>
</evidence>
<evidence type="ECO:0000313" key="3">
    <source>
        <dbReference type="EMBL" id="MFC4865271.1"/>
    </source>
</evidence>
<keyword evidence="2" id="KW-0812">Transmembrane</keyword>
<name>A0ABV9SDE5_9ACTN</name>
<dbReference type="EMBL" id="JBHSIY010000001">
    <property type="protein sequence ID" value="MFC4865271.1"/>
    <property type="molecule type" value="Genomic_DNA"/>
</dbReference>
<feature type="transmembrane region" description="Helical" evidence="2">
    <location>
        <begin position="53"/>
        <end position="78"/>
    </location>
</feature>
<feature type="transmembrane region" description="Helical" evidence="2">
    <location>
        <begin position="84"/>
        <end position="105"/>
    </location>
</feature>
<proteinExistence type="predicted"/>
<feature type="transmembrane region" description="Helical" evidence="2">
    <location>
        <begin position="21"/>
        <end position="41"/>
    </location>
</feature>
<comment type="caution">
    <text evidence="3">The sequence shown here is derived from an EMBL/GenBank/DDBJ whole genome shotgun (WGS) entry which is preliminary data.</text>
</comment>
<feature type="compositionally biased region" description="Low complexity" evidence="1">
    <location>
        <begin position="175"/>
        <end position="186"/>
    </location>
</feature>